<evidence type="ECO:0000256" key="1">
    <source>
        <dbReference type="ARBA" id="ARBA00004651"/>
    </source>
</evidence>
<keyword evidence="10" id="KW-1185">Reference proteome</keyword>
<keyword evidence="4 7" id="KW-0812">Transmembrane</keyword>
<evidence type="ECO:0000256" key="2">
    <source>
        <dbReference type="ARBA" id="ARBA00022448"/>
    </source>
</evidence>
<keyword evidence="5 7" id="KW-1133">Transmembrane helix</keyword>
<evidence type="ECO:0000256" key="7">
    <source>
        <dbReference type="RuleBase" id="RU363032"/>
    </source>
</evidence>
<dbReference type="PANTHER" id="PTHR30193">
    <property type="entry name" value="ABC TRANSPORTER PERMEASE PROTEIN"/>
    <property type="match status" value="1"/>
</dbReference>
<proteinExistence type="inferred from homology"/>
<evidence type="ECO:0000313" key="10">
    <source>
        <dbReference type="Proteomes" id="UP000826651"/>
    </source>
</evidence>
<evidence type="ECO:0000313" key="9">
    <source>
        <dbReference type="EMBL" id="MBZ2196933.1"/>
    </source>
</evidence>
<dbReference type="Gene3D" id="1.10.3720.10">
    <property type="entry name" value="MetI-like"/>
    <property type="match status" value="1"/>
</dbReference>
<comment type="similarity">
    <text evidence="7">Belongs to the binding-protein-dependent transport system permease family.</text>
</comment>
<evidence type="ECO:0000256" key="4">
    <source>
        <dbReference type="ARBA" id="ARBA00022692"/>
    </source>
</evidence>
<evidence type="ECO:0000256" key="6">
    <source>
        <dbReference type="ARBA" id="ARBA00023136"/>
    </source>
</evidence>
<feature type="transmembrane region" description="Helical" evidence="7">
    <location>
        <begin position="33"/>
        <end position="59"/>
    </location>
</feature>
<organism evidence="9 10">
    <name type="scientific">Occultella gossypii</name>
    <dbReference type="NCBI Taxonomy" id="2800820"/>
    <lineage>
        <taxon>Bacteria</taxon>
        <taxon>Bacillati</taxon>
        <taxon>Actinomycetota</taxon>
        <taxon>Actinomycetes</taxon>
        <taxon>Micrococcales</taxon>
        <taxon>Ruaniaceae</taxon>
        <taxon>Occultella</taxon>
    </lineage>
</organism>
<comment type="caution">
    <text evidence="9">The sequence shown here is derived from an EMBL/GenBank/DDBJ whole genome shotgun (WGS) entry which is preliminary data.</text>
</comment>
<evidence type="ECO:0000256" key="3">
    <source>
        <dbReference type="ARBA" id="ARBA00022475"/>
    </source>
</evidence>
<feature type="domain" description="ABC transmembrane type-1" evidence="8">
    <location>
        <begin position="93"/>
        <end position="304"/>
    </location>
</feature>
<dbReference type="InterPro" id="IPR035906">
    <property type="entry name" value="MetI-like_sf"/>
</dbReference>
<evidence type="ECO:0000256" key="5">
    <source>
        <dbReference type="ARBA" id="ARBA00022989"/>
    </source>
</evidence>
<sequence>MSAEPMGATDREVGRTRWPRTGSSKRLARIDAAVGLSFAAPAVIGVLVLGLVPFGYVIWYSLHDWSPLIGEFNWIGLDNFTRLIADDTVWSSFLTTFKYAALLMVLNITLAMGLAVLLNQKLRGTTTFRAFFFSPVIVSAVAWVLVWNYLVAANGGINGALATIGIQGPNWLRDPTWALVTVVVIQVFKGVGMNMILFLASLQNVPAELKEAARIDGASPARVFRSVTLPLISPTILLVVMITTIGAMDVFVPIQILTQGGPGRSTTVISYLLYRTAFEQQDFGYASAIGVVLFVVVLVLAALQWNSRKRWVHDEV</sequence>
<keyword evidence="6 7" id="KW-0472">Membrane</keyword>
<gene>
    <name evidence="9" type="ORF">KCQ71_12255</name>
</gene>
<comment type="subcellular location">
    <subcellularLocation>
        <location evidence="1 7">Cell membrane</location>
        <topology evidence="1 7">Multi-pass membrane protein</topology>
    </subcellularLocation>
</comment>
<feature type="transmembrane region" description="Helical" evidence="7">
    <location>
        <begin position="130"/>
        <end position="150"/>
    </location>
</feature>
<keyword evidence="3" id="KW-1003">Cell membrane</keyword>
<feature type="transmembrane region" description="Helical" evidence="7">
    <location>
        <begin position="223"/>
        <end position="248"/>
    </location>
</feature>
<dbReference type="RefSeq" id="WP_223406257.1">
    <property type="nucleotide sequence ID" value="NZ_JAGSHT010000012.1"/>
</dbReference>
<evidence type="ECO:0000259" key="8">
    <source>
        <dbReference type="PROSITE" id="PS50928"/>
    </source>
</evidence>
<protein>
    <submittedName>
        <fullName evidence="9">Sugar ABC transporter permease</fullName>
    </submittedName>
</protein>
<dbReference type="SUPFAM" id="SSF161098">
    <property type="entry name" value="MetI-like"/>
    <property type="match status" value="1"/>
</dbReference>
<dbReference type="InterPro" id="IPR051393">
    <property type="entry name" value="ABC_transporter_permease"/>
</dbReference>
<feature type="transmembrane region" description="Helical" evidence="7">
    <location>
        <begin position="283"/>
        <end position="303"/>
    </location>
</feature>
<dbReference type="EMBL" id="JAGSHT010000012">
    <property type="protein sequence ID" value="MBZ2196933.1"/>
    <property type="molecule type" value="Genomic_DNA"/>
</dbReference>
<dbReference type="InterPro" id="IPR000515">
    <property type="entry name" value="MetI-like"/>
</dbReference>
<dbReference type="PANTHER" id="PTHR30193:SF37">
    <property type="entry name" value="INNER MEMBRANE ABC TRANSPORTER PERMEASE PROTEIN YCJO"/>
    <property type="match status" value="1"/>
</dbReference>
<dbReference type="Proteomes" id="UP000826651">
    <property type="component" value="Unassembled WGS sequence"/>
</dbReference>
<accession>A0ABS7SAM9</accession>
<dbReference type="PROSITE" id="PS50928">
    <property type="entry name" value="ABC_TM1"/>
    <property type="match status" value="1"/>
</dbReference>
<name>A0ABS7SAM9_9MICO</name>
<dbReference type="Pfam" id="PF00528">
    <property type="entry name" value="BPD_transp_1"/>
    <property type="match status" value="1"/>
</dbReference>
<feature type="transmembrane region" description="Helical" evidence="7">
    <location>
        <begin position="177"/>
        <end position="202"/>
    </location>
</feature>
<feature type="transmembrane region" description="Helical" evidence="7">
    <location>
        <begin position="99"/>
        <end position="118"/>
    </location>
</feature>
<dbReference type="CDD" id="cd06261">
    <property type="entry name" value="TM_PBP2"/>
    <property type="match status" value="1"/>
</dbReference>
<reference evidence="9 10" key="1">
    <citation type="submission" date="2021-04" db="EMBL/GenBank/DDBJ databases">
        <title>Ruania sp. nov., isolated from sandy soil of mangrove forest.</title>
        <authorList>
            <person name="Ge X."/>
            <person name="Huang R."/>
            <person name="Liu W."/>
        </authorList>
    </citation>
    <scope>NUCLEOTIDE SEQUENCE [LARGE SCALE GENOMIC DNA]</scope>
    <source>
        <strain evidence="9 10">N2-46</strain>
    </source>
</reference>
<keyword evidence="2 7" id="KW-0813">Transport</keyword>